<feature type="region of interest" description="Disordered" evidence="1">
    <location>
        <begin position="1075"/>
        <end position="1107"/>
    </location>
</feature>
<gene>
    <name evidence="2" type="ORF">HG66A1_13470</name>
</gene>
<dbReference type="GO" id="GO:0005886">
    <property type="term" value="C:plasma membrane"/>
    <property type="evidence" value="ECO:0007669"/>
    <property type="project" value="TreeGrafter"/>
</dbReference>
<evidence type="ECO:0000313" key="3">
    <source>
        <dbReference type="Proteomes" id="UP000320421"/>
    </source>
</evidence>
<accession>A0A517PJT7</accession>
<dbReference type="PANTHER" id="PTHR30441:SF8">
    <property type="entry name" value="DUF748 DOMAIN-CONTAINING PROTEIN"/>
    <property type="match status" value="1"/>
</dbReference>
<dbReference type="RefSeq" id="WP_145181394.1">
    <property type="nucleotide sequence ID" value="NZ_CP036266.1"/>
</dbReference>
<dbReference type="InterPro" id="IPR052894">
    <property type="entry name" value="AsmA-related"/>
</dbReference>
<dbReference type="GO" id="GO:0090313">
    <property type="term" value="P:regulation of protein targeting to membrane"/>
    <property type="evidence" value="ECO:0007669"/>
    <property type="project" value="TreeGrafter"/>
</dbReference>
<reference evidence="2 3" key="1">
    <citation type="submission" date="2019-02" db="EMBL/GenBank/DDBJ databases">
        <title>Deep-cultivation of Planctomycetes and their phenomic and genomic characterization uncovers novel biology.</title>
        <authorList>
            <person name="Wiegand S."/>
            <person name="Jogler M."/>
            <person name="Boedeker C."/>
            <person name="Pinto D."/>
            <person name="Vollmers J."/>
            <person name="Rivas-Marin E."/>
            <person name="Kohn T."/>
            <person name="Peeters S.H."/>
            <person name="Heuer A."/>
            <person name="Rast P."/>
            <person name="Oberbeckmann S."/>
            <person name="Bunk B."/>
            <person name="Jeske O."/>
            <person name="Meyerdierks A."/>
            <person name="Storesund J.E."/>
            <person name="Kallscheuer N."/>
            <person name="Luecker S."/>
            <person name="Lage O.M."/>
            <person name="Pohl T."/>
            <person name="Merkel B.J."/>
            <person name="Hornburger P."/>
            <person name="Mueller R.-W."/>
            <person name="Bruemmer F."/>
            <person name="Labrenz M."/>
            <person name="Spormann A.M."/>
            <person name="Op den Camp H."/>
            <person name="Overmann J."/>
            <person name="Amann R."/>
            <person name="Jetten M.S.M."/>
            <person name="Mascher T."/>
            <person name="Medema M.H."/>
            <person name="Devos D.P."/>
            <person name="Kaster A.-K."/>
            <person name="Ovreas L."/>
            <person name="Rohde M."/>
            <person name="Galperin M.Y."/>
            <person name="Jogler C."/>
        </authorList>
    </citation>
    <scope>NUCLEOTIDE SEQUENCE [LARGE SCALE GENOMIC DNA]</scope>
    <source>
        <strain evidence="2 3">HG66A1</strain>
    </source>
</reference>
<evidence type="ECO:0000256" key="1">
    <source>
        <dbReference type="SAM" id="MobiDB-lite"/>
    </source>
</evidence>
<dbReference type="AlphaFoldDB" id="A0A517PJT7"/>
<dbReference type="PANTHER" id="PTHR30441">
    <property type="entry name" value="DUF748 DOMAIN-CONTAINING PROTEIN"/>
    <property type="match status" value="1"/>
</dbReference>
<dbReference type="EMBL" id="CP036266">
    <property type="protein sequence ID" value="QDT19581.1"/>
    <property type="molecule type" value="Genomic_DNA"/>
</dbReference>
<protein>
    <recommendedName>
        <fullName evidence="4">AsmA-like C-terminal domain-containing protein</fullName>
    </recommendedName>
</protein>
<proteinExistence type="predicted"/>
<name>A0A517PJT7_9PLAN</name>
<evidence type="ECO:0008006" key="4">
    <source>
        <dbReference type="Google" id="ProtNLM"/>
    </source>
</evidence>
<keyword evidence="3" id="KW-1185">Reference proteome</keyword>
<organism evidence="2 3">
    <name type="scientific">Gimesia chilikensis</name>
    <dbReference type="NCBI Taxonomy" id="2605989"/>
    <lineage>
        <taxon>Bacteria</taxon>
        <taxon>Pseudomonadati</taxon>
        <taxon>Planctomycetota</taxon>
        <taxon>Planctomycetia</taxon>
        <taxon>Planctomycetales</taxon>
        <taxon>Planctomycetaceae</taxon>
        <taxon>Gimesia</taxon>
    </lineage>
</organism>
<evidence type="ECO:0000313" key="2">
    <source>
        <dbReference type="EMBL" id="QDT19581.1"/>
    </source>
</evidence>
<dbReference type="Proteomes" id="UP000320421">
    <property type="component" value="Chromosome"/>
</dbReference>
<sequence>MVVRKTFQWCLLILISLVITGGSYGYYLWMRSDDMIKAGILEKIENHVPGLMIDIDRAQFDFRRRVRIEGCRIQTVNHQDTIIDLPEVVVTLNQEKMARHQLIDVQKIVLNRPQLVLVRMADGTWNWEGLPEPIKSDNPLPELIIERGSLSLKFEHGPENVPTVITLQNLDLRLIPSGASRYEIEGHTSIPQAGKLEIAGYWDLDSKLGSVSGKWSQLEFGPDLVRLATGISPELESRLKKAFPSLQLQPNQSTGMYDLGISAQMDIQFSLSRLRREEAPQFQVLTHLREGKFKHPLLPFPLRNIVGKVLIDNERLQVQNLQAHNGETSFALGGDYYFRKRFSQKGAPLNQSMFSFQTRQLPLDERLRSRLTGGLARTYDTLRPSGNVNLDVDLSYPGNGKWRIQNLKVTVHDGAIVPVHFPYRVDHIKGEMRQLEPDILNLDFSGMAGDRSVTAKGFVQHPGPASKMDIDVISYGVPIDASLQAACPDGIKTVLDELELQGKLNAHVKLTRAPALNQPIQVDLRAKMEEGGALQYRIFPYRVTDLKGEVSYSSNTGRVYFSQLQGRHGNAQLSAQGTYDRFDSDGKLKLKVAAQNATCDSNLRLALPDSLQKLWGDLSPTGKLNLTTDISWQRGLPAQISIPQAKWWNGSLNLKDFPYPIDNLNAQWSYEVDPGTGNSVVVMKSISGKHDETRIGIGDAFAEITPQGDWRFKMENMNIDDISADRSFQSALPEAMGSALNTLNIQRPISASGWIEFRGSQQQGTAVTAAWGMDTYLAENSVTAGVDITKVYGKVHSKGTWDGTHLQLTGDLDLDSAFILGYHLTEIKGPFEINDTQLTVGSRQIRREQMQSVSLPQINAKQPITAKAIRGVITCMGDIELTTVPTYNMQIELHRGLLEEYAARYMPGQSQLRGVMNGWIQLWGRGSNKSDLKGQGQLQISPAAIYELPPIAQIFKVVRLAQPDKTAFDSAFCDFTVSNQTFHLKYIELKGNAISLYGQAGEAHFDGRLKVDLFSQLTRRQLPLPAITQLIGHATSGWIRVELRGTTSNPIVDIKSNPLLDGSLKTFLNNVMRGGPTNNNNATNRWPRGSQGGVGSIRQNFPLPFAQ</sequence>
<dbReference type="OrthoDB" id="223541at2"/>